<dbReference type="STRING" id="1888892.BFL28_05145"/>
<evidence type="ECO:0000313" key="2">
    <source>
        <dbReference type="EMBL" id="ODP36689.1"/>
    </source>
</evidence>
<feature type="domain" description="NADPH-dependent FMN reductase-like" evidence="1">
    <location>
        <begin position="4"/>
        <end position="148"/>
    </location>
</feature>
<dbReference type="OrthoDB" id="9812295at2"/>
<evidence type="ECO:0000313" key="3">
    <source>
        <dbReference type="Proteomes" id="UP000094487"/>
    </source>
</evidence>
<evidence type="ECO:0000259" key="1">
    <source>
        <dbReference type="Pfam" id="PF03358"/>
    </source>
</evidence>
<dbReference type="InterPro" id="IPR029039">
    <property type="entry name" value="Flavoprotein-like_sf"/>
</dbReference>
<proteinExistence type="predicted"/>
<dbReference type="InterPro" id="IPR050712">
    <property type="entry name" value="NAD(P)H-dep_reductase"/>
</dbReference>
<dbReference type="PANTHER" id="PTHR30543:SF21">
    <property type="entry name" value="NAD(P)H-DEPENDENT FMN REDUCTASE LOT6"/>
    <property type="match status" value="1"/>
</dbReference>
<dbReference type="Gene3D" id="3.40.50.360">
    <property type="match status" value="1"/>
</dbReference>
<gene>
    <name evidence="2" type="ORF">BFL28_05145</name>
</gene>
<accession>A0A1E3LSH7</accession>
<comment type="caution">
    <text evidence="2">The sequence shown here is derived from an EMBL/GenBank/DDBJ whole genome shotgun (WGS) entry which is preliminary data.</text>
</comment>
<dbReference type="GO" id="GO:0005829">
    <property type="term" value="C:cytosol"/>
    <property type="evidence" value="ECO:0007669"/>
    <property type="project" value="TreeGrafter"/>
</dbReference>
<name>A0A1E3LSH7_9SPHN</name>
<dbReference type="GO" id="GO:0016491">
    <property type="term" value="F:oxidoreductase activity"/>
    <property type="evidence" value="ECO:0007669"/>
    <property type="project" value="InterPro"/>
</dbReference>
<dbReference type="SUPFAM" id="SSF52218">
    <property type="entry name" value="Flavoproteins"/>
    <property type="match status" value="1"/>
</dbReference>
<dbReference type="Pfam" id="PF03358">
    <property type="entry name" value="FMN_red"/>
    <property type="match status" value="1"/>
</dbReference>
<dbReference type="PANTHER" id="PTHR30543">
    <property type="entry name" value="CHROMATE REDUCTASE"/>
    <property type="match status" value="1"/>
</dbReference>
<protein>
    <submittedName>
        <fullName evidence="2">NADPH-dependent FMN reductase</fullName>
    </submittedName>
</protein>
<dbReference type="InterPro" id="IPR005025">
    <property type="entry name" value="FMN_Rdtase-like_dom"/>
</dbReference>
<dbReference type="GO" id="GO:0010181">
    <property type="term" value="F:FMN binding"/>
    <property type="evidence" value="ECO:0007669"/>
    <property type="project" value="TreeGrafter"/>
</dbReference>
<organism evidence="2 3">
    <name type="scientific">Sphingomonas turrisvirgatae</name>
    <dbReference type="NCBI Taxonomy" id="1888892"/>
    <lineage>
        <taxon>Bacteria</taxon>
        <taxon>Pseudomonadati</taxon>
        <taxon>Pseudomonadota</taxon>
        <taxon>Alphaproteobacteria</taxon>
        <taxon>Sphingomonadales</taxon>
        <taxon>Sphingomonadaceae</taxon>
        <taxon>Sphingomonas</taxon>
    </lineage>
</organism>
<keyword evidence="3" id="KW-1185">Reference proteome</keyword>
<dbReference type="RefSeq" id="WP_069321623.1">
    <property type="nucleotide sequence ID" value="NZ_MDDS01000057.1"/>
</dbReference>
<dbReference type="AlphaFoldDB" id="A0A1E3LSH7"/>
<reference evidence="2 3" key="1">
    <citation type="submission" date="2016-08" db="EMBL/GenBank/DDBJ databases">
        <title>Draft genome of the agarase producing Sphingomonas sp. MCT13.</title>
        <authorList>
            <person name="D'Andrea M.M."/>
            <person name="Rossolini G.M."/>
            <person name="Thaller M.C."/>
        </authorList>
    </citation>
    <scope>NUCLEOTIDE SEQUENCE [LARGE SCALE GENOMIC DNA]</scope>
    <source>
        <strain evidence="2 3">MCT13</strain>
    </source>
</reference>
<dbReference type="EMBL" id="MDDS01000057">
    <property type="protein sequence ID" value="ODP36689.1"/>
    <property type="molecule type" value="Genomic_DNA"/>
</dbReference>
<dbReference type="Proteomes" id="UP000094487">
    <property type="component" value="Unassembled WGS sequence"/>
</dbReference>
<sequence>MSHRILVLYGSYREARIGIRLARWIVAQLATQGHDVELIDARDIGLPMLDKRYMDYPQGEAPAAMESLAKKLRDADGFLFVAGEYNWGMQPGLKNLTDHYLSEWARRPAGIVSYSAGRLGGARSNSIWHATLTEMGMAVVPATVTVAQIGQALDERDQPQGDGGAALARGFSRFTDEFMWWVDAVGAKRASEQQ</sequence>